<evidence type="ECO:0008006" key="4">
    <source>
        <dbReference type="Google" id="ProtNLM"/>
    </source>
</evidence>
<evidence type="ECO:0000256" key="1">
    <source>
        <dbReference type="SAM" id="Phobius"/>
    </source>
</evidence>
<dbReference type="RefSeq" id="WP_073069665.1">
    <property type="nucleotide sequence ID" value="NZ_MPPI01000003.1"/>
</dbReference>
<reference evidence="2 3" key="2">
    <citation type="submission" date="2018-03" db="EMBL/GenBank/DDBJ databases">
        <title>The ancient ancestry and fast evolution of plastids.</title>
        <authorList>
            <person name="Moore K.R."/>
            <person name="Magnabosco C."/>
            <person name="Momper L."/>
            <person name="Gold D.A."/>
            <person name="Bosak T."/>
            <person name="Fournier G.P."/>
        </authorList>
    </citation>
    <scope>NUCLEOTIDE SEQUENCE [LARGE SCALE GENOMIC DNA]</scope>
    <source>
        <strain evidence="2 3">ULC007</strain>
    </source>
</reference>
<protein>
    <recommendedName>
        <fullName evidence="4">DUF1269 domain-containing protein</fullName>
    </recommendedName>
</protein>
<accession>A0A2T1DD38</accession>
<name>A0A2T1DD38_9CYAN</name>
<dbReference type="OrthoDB" id="464252at2"/>
<sequence>MTVTRFLRKTGLVRRQTHLAVTIFPDEASAFQAYRLLHYYGISPEHLAIVGKGYSNPDHIGLLRPMQIVMRQARSWSIVAGTIGSLIAFVLVLVQSHGYSNLDSLKPLWLIPTAGVVSGFFGAFVGGLFGLFGEGTTVSVYRHHLNRGQYLLMMEGPEKLVRWGQEVLSQYSTSRSS</sequence>
<organism evidence="2 3">
    <name type="scientific">Phormidesmis priestleyi ULC007</name>
    <dbReference type="NCBI Taxonomy" id="1920490"/>
    <lineage>
        <taxon>Bacteria</taxon>
        <taxon>Bacillati</taxon>
        <taxon>Cyanobacteriota</taxon>
        <taxon>Cyanophyceae</taxon>
        <taxon>Leptolyngbyales</taxon>
        <taxon>Leptolyngbyaceae</taxon>
        <taxon>Phormidesmis</taxon>
    </lineage>
</organism>
<feature type="transmembrane region" description="Helical" evidence="1">
    <location>
        <begin position="108"/>
        <end position="132"/>
    </location>
</feature>
<feature type="transmembrane region" description="Helical" evidence="1">
    <location>
        <begin position="76"/>
        <end position="96"/>
    </location>
</feature>
<dbReference type="Proteomes" id="UP000238634">
    <property type="component" value="Unassembled WGS sequence"/>
</dbReference>
<keyword evidence="3" id="KW-1185">Reference proteome</keyword>
<proteinExistence type="predicted"/>
<keyword evidence="1" id="KW-0812">Transmembrane</keyword>
<gene>
    <name evidence="2" type="ORF">C7B65_15760</name>
</gene>
<evidence type="ECO:0000313" key="2">
    <source>
        <dbReference type="EMBL" id="PSB18351.1"/>
    </source>
</evidence>
<dbReference type="AlphaFoldDB" id="A0A2T1DD38"/>
<reference evidence="2 3" key="1">
    <citation type="submission" date="2018-02" db="EMBL/GenBank/DDBJ databases">
        <authorList>
            <person name="Cohen D.B."/>
            <person name="Kent A.D."/>
        </authorList>
    </citation>
    <scope>NUCLEOTIDE SEQUENCE [LARGE SCALE GENOMIC DNA]</scope>
    <source>
        <strain evidence="2 3">ULC007</strain>
    </source>
</reference>
<dbReference type="EMBL" id="PVWG01000018">
    <property type="protein sequence ID" value="PSB18351.1"/>
    <property type="molecule type" value="Genomic_DNA"/>
</dbReference>
<evidence type="ECO:0000313" key="3">
    <source>
        <dbReference type="Proteomes" id="UP000238634"/>
    </source>
</evidence>
<dbReference type="STRING" id="1920490.GCA_001895925_02975"/>
<keyword evidence="1" id="KW-0472">Membrane</keyword>
<keyword evidence="1" id="KW-1133">Transmembrane helix</keyword>
<comment type="caution">
    <text evidence="2">The sequence shown here is derived from an EMBL/GenBank/DDBJ whole genome shotgun (WGS) entry which is preliminary data.</text>
</comment>